<organism evidence="2 3">
    <name type="scientific">Arcicella aurantiaca</name>
    <dbReference type="NCBI Taxonomy" id="591202"/>
    <lineage>
        <taxon>Bacteria</taxon>
        <taxon>Pseudomonadati</taxon>
        <taxon>Bacteroidota</taxon>
        <taxon>Cytophagia</taxon>
        <taxon>Cytophagales</taxon>
        <taxon>Flectobacillaceae</taxon>
        <taxon>Arcicella</taxon>
    </lineage>
</organism>
<reference evidence="2 3" key="1">
    <citation type="submission" date="2018-05" db="EMBL/GenBank/DDBJ databases">
        <title>Genomic Encyclopedia of Archaeal and Bacterial Type Strains, Phase II (KMG-II): from individual species to whole genera.</title>
        <authorList>
            <person name="Goeker M."/>
        </authorList>
    </citation>
    <scope>NUCLEOTIDE SEQUENCE [LARGE SCALE GENOMIC DNA]</scope>
    <source>
        <strain evidence="2 3">DSM 22214</strain>
    </source>
</reference>
<evidence type="ECO:0000313" key="2">
    <source>
        <dbReference type="EMBL" id="PWK20300.1"/>
    </source>
</evidence>
<name>A0A316EBK3_9BACT</name>
<gene>
    <name evidence="2" type="ORF">LV89_03843</name>
</gene>
<dbReference type="EMBL" id="QGGO01000025">
    <property type="protein sequence ID" value="PWK20300.1"/>
    <property type="molecule type" value="Genomic_DNA"/>
</dbReference>
<feature type="transmembrane region" description="Helical" evidence="1">
    <location>
        <begin position="24"/>
        <end position="43"/>
    </location>
</feature>
<protein>
    <recommendedName>
        <fullName evidence="4">SMODS and SLOG-associating 2TM effector domain-containing protein</fullName>
    </recommendedName>
</protein>
<evidence type="ECO:0000256" key="1">
    <source>
        <dbReference type="SAM" id="Phobius"/>
    </source>
</evidence>
<keyword evidence="1" id="KW-1133">Transmembrane helix</keyword>
<dbReference type="Proteomes" id="UP000245489">
    <property type="component" value="Unassembled WGS sequence"/>
</dbReference>
<keyword evidence="1" id="KW-0472">Membrane</keyword>
<keyword evidence="3" id="KW-1185">Reference proteome</keyword>
<sequence>MYYAKKNDEFISIYISFLKSTKKFFEITILLLNATGFLTWISTKNTNSLLIGLSIGLTTFLKLLELIQDKLIANDEYIDDVIELRKNWIIYFDKLEKVWLDLNHKRIDDNKASDVFSEIKTLKLSIEQADSDIKLWNFFFLNRKADKLTNNFMTRYNG</sequence>
<proteinExistence type="predicted"/>
<dbReference type="AlphaFoldDB" id="A0A316EBK3"/>
<evidence type="ECO:0008006" key="4">
    <source>
        <dbReference type="Google" id="ProtNLM"/>
    </source>
</evidence>
<evidence type="ECO:0000313" key="3">
    <source>
        <dbReference type="Proteomes" id="UP000245489"/>
    </source>
</evidence>
<comment type="caution">
    <text evidence="2">The sequence shown here is derived from an EMBL/GenBank/DDBJ whole genome shotgun (WGS) entry which is preliminary data.</text>
</comment>
<accession>A0A316EBK3</accession>
<keyword evidence="1" id="KW-0812">Transmembrane</keyword>